<evidence type="ECO:0000313" key="7">
    <source>
        <dbReference type="EMBL" id="STI75514.1"/>
    </source>
</evidence>
<evidence type="ECO:0000256" key="4">
    <source>
        <dbReference type="ARBA" id="ARBA00023136"/>
    </source>
</evidence>
<feature type="transmembrane region" description="Helical" evidence="5">
    <location>
        <begin position="43"/>
        <end position="61"/>
    </location>
</feature>
<feature type="transmembrane region" description="Helical" evidence="5">
    <location>
        <begin position="68"/>
        <end position="86"/>
    </location>
</feature>
<evidence type="ECO:0000256" key="6">
    <source>
        <dbReference type="SAM" id="SignalP"/>
    </source>
</evidence>
<keyword evidence="2 5" id="KW-0812">Transmembrane</keyword>
<accession>A0A376TE51</accession>
<dbReference type="NCBIfam" id="NF008546">
    <property type="entry name" value="PRK11469.1"/>
    <property type="match status" value="1"/>
</dbReference>
<dbReference type="PANTHER" id="PTHR35529">
    <property type="entry name" value="MANGANESE EFFLUX PUMP MNTP-RELATED"/>
    <property type="match status" value="1"/>
</dbReference>
<feature type="chain" id="PRO_5016970917" evidence="6">
    <location>
        <begin position="20"/>
        <end position="145"/>
    </location>
</feature>
<evidence type="ECO:0000256" key="2">
    <source>
        <dbReference type="ARBA" id="ARBA00022692"/>
    </source>
</evidence>
<dbReference type="EMBL" id="UGCO01000001">
    <property type="protein sequence ID" value="STI75514.1"/>
    <property type="molecule type" value="Genomic_DNA"/>
</dbReference>
<dbReference type="PANTHER" id="PTHR35529:SF1">
    <property type="entry name" value="MANGANESE EFFLUX PUMP MNTP-RELATED"/>
    <property type="match status" value="1"/>
</dbReference>
<keyword evidence="6" id="KW-0732">Signal</keyword>
<reference evidence="7 8" key="1">
    <citation type="submission" date="2018-06" db="EMBL/GenBank/DDBJ databases">
        <authorList>
            <consortium name="Pathogen Informatics"/>
            <person name="Doyle S."/>
        </authorList>
    </citation>
    <scope>NUCLEOTIDE SEQUENCE [LARGE SCALE GENOMIC DNA]</scope>
    <source>
        <strain evidence="7 8">NCTC8985</strain>
    </source>
</reference>
<evidence type="ECO:0000313" key="8">
    <source>
        <dbReference type="Proteomes" id="UP000254405"/>
    </source>
</evidence>
<evidence type="ECO:0000256" key="3">
    <source>
        <dbReference type="ARBA" id="ARBA00022989"/>
    </source>
</evidence>
<name>A0A376TE51_ECOLX</name>
<dbReference type="Proteomes" id="UP000254405">
    <property type="component" value="Unassembled WGS sequence"/>
</dbReference>
<keyword evidence="4 5" id="KW-0472">Membrane</keyword>
<gene>
    <name evidence="7" type="primary">yebN</name>
    <name evidence="7" type="ORF">NCTC8985_00743</name>
</gene>
<organism evidence="7 8">
    <name type="scientific">Escherichia coli</name>
    <dbReference type="NCBI Taxonomy" id="562"/>
    <lineage>
        <taxon>Bacteria</taxon>
        <taxon>Pseudomonadati</taxon>
        <taxon>Pseudomonadota</taxon>
        <taxon>Gammaproteobacteria</taxon>
        <taxon>Enterobacterales</taxon>
        <taxon>Enterobacteriaceae</taxon>
        <taxon>Escherichia</taxon>
    </lineage>
</organism>
<sequence length="145" mass="16281">MNITATVLLAFGMSMDAFAASIGKGATLHKPKFSEALRTGLIFGAVETLTPLIGWGMGMLASRFVLEWNHWIAFVLLIFLGGRMIIEGFRGADDEDEEPRRRHRFLATGKPPRLPPAWMPWLWVLVLLSCRSTLSRPHWPLVVQP</sequence>
<dbReference type="InterPro" id="IPR003810">
    <property type="entry name" value="Mntp/YtaF"/>
</dbReference>
<dbReference type="Pfam" id="PF02659">
    <property type="entry name" value="Mntp"/>
    <property type="match status" value="1"/>
</dbReference>
<protein>
    <submittedName>
        <fullName evidence="7">Inner membrane protein</fullName>
    </submittedName>
</protein>
<keyword evidence="1" id="KW-1003">Cell membrane</keyword>
<proteinExistence type="predicted"/>
<evidence type="ECO:0000256" key="1">
    <source>
        <dbReference type="ARBA" id="ARBA00022475"/>
    </source>
</evidence>
<dbReference type="AlphaFoldDB" id="A0A376TE51"/>
<keyword evidence="3 5" id="KW-1133">Transmembrane helix</keyword>
<feature type="signal peptide" evidence="6">
    <location>
        <begin position="1"/>
        <end position="19"/>
    </location>
</feature>
<evidence type="ECO:0000256" key="5">
    <source>
        <dbReference type="SAM" id="Phobius"/>
    </source>
</evidence>